<evidence type="ECO:0000313" key="3">
    <source>
        <dbReference type="Proteomes" id="UP000023563"/>
    </source>
</evidence>
<dbReference type="Proteomes" id="UP000023563">
    <property type="component" value="Segment"/>
</dbReference>
<dbReference type="GeneID" id="19526639"/>
<dbReference type="OrthoDB" id="15044at10239"/>
<reference evidence="1 4" key="1">
    <citation type="journal article" date="2014" name="Appl. Environ. Microbiol.">
        <title>Comparative genomic and morphological analysis of Listeria phages isolated from farm environments.</title>
        <authorList>
            <person name="Denes T."/>
            <person name="Vongkamjan K."/>
            <person name="Ackermann H.W."/>
            <person name="Moreno Switt A.I."/>
            <person name="Wiedmann M."/>
            <person name="den Bakker H.C."/>
        </authorList>
    </citation>
    <scope>NUCLEOTIDE SEQUENCE [LARGE SCALE GENOMIC DNA]</scope>
</reference>
<dbReference type="RefSeq" id="YP_009036402.1">
    <property type="nucleotide sequence ID" value="NC_024212.1"/>
</dbReference>
<protein>
    <submittedName>
        <fullName evidence="2">Uncharacterized protein</fullName>
    </submittedName>
</protein>
<evidence type="ECO:0000313" key="4">
    <source>
        <dbReference type="Proteomes" id="UP000185281"/>
    </source>
</evidence>
<evidence type="ECO:0000313" key="2">
    <source>
        <dbReference type="EMBL" id="AHN83131.1"/>
    </source>
</evidence>
<reference evidence="2 3" key="2">
    <citation type="submission" date="2014-01" db="EMBL/GenBank/DDBJ databases">
        <title>Genome sequence of novel bacteriophage, VD13.</title>
        <authorList>
            <person name="DeShong Sadzewicz L."/>
            <person name="Tallon L."/>
            <person name="Fraser C."/>
            <person name="Nagaraj S."/>
            <person name="McCracken C.L."/>
            <person name="Daugherty S."/>
            <person name="Young C."/>
            <person name="Reece M.J."/>
            <person name="Hyman P."/>
        </authorList>
    </citation>
    <scope>NUCLEOTIDE SEQUENCE [LARGE SCALE GENOMIC DNA]</scope>
    <source>
        <strain evidence="2">VD13</strain>
    </source>
</reference>
<dbReference type="KEGG" id="vg:19526639"/>
<dbReference type="EMBL" id="KJ127303">
    <property type="protein sequence ID" value="AHN83131.1"/>
    <property type="molecule type" value="Genomic_DNA"/>
</dbReference>
<evidence type="ECO:0000313" key="1">
    <source>
        <dbReference type="EMBL" id="AHL19629.1"/>
    </source>
</evidence>
<gene>
    <name evidence="1" type="ORF">VD13_044</name>
    <name evidence="2" type="ORF">X878_0043</name>
</gene>
<proteinExistence type="predicted"/>
<accession>X2KQE8</accession>
<organism evidence="2 3">
    <name type="scientific">Enterococcus phage VD13</name>
    <dbReference type="NCBI Taxonomy" id="1458851"/>
    <lineage>
        <taxon>Viruses</taxon>
        <taxon>Duplodnaviria</taxon>
        <taxon>Heunggongvirae</taxon>
        <taxon>Uroviricota</taxon>
        <taxon>Caudoviricetes</taxon>
        <taxon>Saphexavirus</taxon>
        <taxon>Saphexavirus VD13</taxon>
    </lineage>
</organism>
<keyword evidence="4" id="KW-1185">Reference proteome</keyword>
<dbReference type="Proteomes" id="UP000185281">
    <property type="component" value="Segment"/>
</dbReference>
<sequence>MQDTAMISKNLKWIEDLVDVNLDLNKLPYNQRIENQNKIAKVINGLREQLEDPYDEVGLNDTQVVFNKVFSNGWKVHVTHSLNGFGHMYDENKPYSVNVAKPSDYFLDYLTVGTPEEVKAIINEVRGYGEDL</sequence>
<name>X2KQE8_9CAUD</name>
<dbReference type="EMBL" id="KJ094032">
    <property type="protein sequence ID" value="AHL19629.1"/>
    <property type="molecule type" value="Genomic_DNA"/>
</dbReference>